<protein>
    <submittedName>
        <fullName evidence="1">6-phosphogluconate dehydrogenase</fullName>
    </submittedName>
</protein>
<evidence type="ECO:0000313" key="2">
    <source>
        <dbReference type="Proteomes" id="UP001595741"/>
    </source>
</evidence>
<sequence length="233" mass="24864">MSADSAYRLALQQRLATGGLIHPAVAAGDNCLQWQQLLIHCGLLPLSSTPAANLALELNSPWLPPQAGSGFALLVAGQRQALQQARPLLDALAPQAGGWLYCGPLGAASFCRRVFDALFYLSGPLLLQQAASGQPLPIDWPGLLLQQQELLQQLAALSRDYLQQQGDSAAANGEPWQVLDDFRQPPQQQQHFARSLAHLLLLAHGLGENARQLLETALDLAAAAAPENAKSPP</sequence>
<dbReference type="EMBL" id="JBHRXN010000032">
    <property type="protein sequence ID" value="MFC3533383.1"/>
    <property type="molecule type" value="Genomic_DNA"/>
</dbReference>
<evidence type="ECO:0000313" key="1">
    <source>
        <dbReference type="EMBL" id="MFC3533383.1"/>
    </source>
</evidence>
<accession>A0ABV7RIF7</accession>
<reference evidence="2" key="1">
    <citation type="journal article" date="2019" name="Int. J. Syst. Evol. Microbiol.">
        <title>The Global Catalogue of Microorganisms (GCM) 10K type strain sequencing project: providing services to taxonomists for standard genome sequencing and annotation.</title>
        <authorList>
            <consortium name="The Broad Institute Genomics Platform"/>
            <consortium name="The Broad Institute Genome Sequencing Center for Infectious Disease"/>
            <person name="Wu L."/>
            <person name="Ma J."/>
        </authorList>
    </citation>
    <scope>NUCLEOTIDE SEQUENCE [LARGE SCALE GENOMIC DNA]</scope>
    <source>
        <strain evidence="2">KCTC 42742</strain>
    </source>
</reference>
<keyword evidence="2" id="KW-1185">Reference proteome</keyword>
<organism evidence="1 2">
    <name type="scientific">Vogesella facilis</name>
    <dbReference type="NCBI Taxonomy" id="1655232"/>
    <lineage>
        <taxon>Bacteria</taxon>
        <taxon>Pseudomonadati</taxon>
        <taxon>Pseudomonadota</taxon>
        <taxon>Betaproteobacteria</taxon>
        <taxon>Neisseriales</taxon>
        <taxon>Chromobacteriaceae</taxon>
        <taxon>Vogesella</taxon>
    </lineage>
</organism>
<gene>
    <name evidence="1" type="ORF">ACFOLG_14475</name>
</gene>
<dbReference type="RefSeq" id="WP_386093057.1">
    <property type="nucleotide sequence ID" value="NZ_JBHRXN010000032.1"/>
</dbReference>
<dbReference type="Proteomes" id="UP001595741">
    <property type="component" value="Unassembled WGS sequence"/>
</dbReference>
<comment type="caution">
    <text evidence="1">The sequence shown here is derived from an EMBL/GenBank/DDBJ whole genome shotgun (WGS) entry which is preliminary data.</text>
</comment>
<name>A0ABV7RIF7_9NEIS</name>
<proteinExistence type="predicted"/>